<dbReference type="AlphaFoldDB" id="A0A662DG95"/>
<comment type="caution">
    <text evidence="2">The sequence shown here is derived from an EMBL/GenBank/DDBJ whole genome shotgun (WGS) entry which is preliminary data.</text>
</comment>
<reference evidence="2 3" key="1">
    <citation type="submission" date="2018-06" db="EMBL/GenBank/DDBJ databases">
        <title>Extensive metabolic versatility and redundancy in microbially diverse, dynamic hydrothermal sediments.</title>
        <authorList>
            <person name="Dombrowski N."/>
            <person name="Teske A."/>
            <person name="Baker B.J."/>
        </authorList>
    </citation>
    <scope>NUCLEOTIDE SEQUENCE [LARGE SCALE GENOMIC DNA]</scope>
    <source>
        <strain evidence="2">B3_G15</strain>
    </source>
</reference>
<name>A0A662DG95_UNCAE</name>
<accession>A0A662DG95</accession>
<proteinExistence type="predicted"/>
<protein>
    <submittedName>
        <fullName evidence="2">NAD-dependent dehydratase</fullName>
    </submittedName>
</protein>
<dbReference type="Gene3D" id="3.40.50.720">
    <property type="entry name" value="NAD(P)-binding Rossmann-like Domain"/>
    <property type="match status" value="1"/>
</dbReference>
<dbReference type="InterPro" id="IPR016040">
    <property type="entry name" value="NAD(P)-bd_dom"/>
</dbReference>
<dbReference type="SUPFAM" id="SSF51735">
    <property type="entry name" value="NAD(P)-binding Rossmann-fold domains"/>
    <property type="match status" value="1"/>
</dbReference>
<dbReference type="Gene3D" id="3.90.25.10">
    <property type="entry name" value="UDP-galactose 4-epimerase, domain 1"/>
    <property type="match status" value="1"/>
</dbReference>
<evidence type="ECO:0000313" key="3">
    <source>
        <dbReference type="Proteomes" id="UP000280417"/>
    </source>
</evidence>
<dbReference type="InterPro" id="IPR036291">
    <property type="entry name" value="NAD(P)-bd_dom_sf"/>
</dbReference>
<sequence>MKVLVTGGAGFIGRWVVKHLLDEGCDVCALDNLSSGKVENIVEFIEHPRFKFIRGDILDTNLLVGLFDLNFEVCLHLAACVNVQDSIENPEKSFKVNLRGTFNLLEEAKKKNTRFILVSTCMVYKEAKGGKPINESHPLSPLSPYAATKIAAEKLTLSYYHAYRLPVVILRPFNTYGPFQRTDTEGGVIPIFITRSLQGKTLYIYGDGKQTRDFLYVEDCAEAIVKATLIDGISGEILNIGTGKDISIDDLALLITNSNHHKHIPHIHPQSEIPKLVCDYGKAKRLLNWEPKTSLIEGIDKTREWIKNS</sequence>
<feature type="domain" description="NAD(P)-binding" evidence="1">
    <location>
        <begin position="4"/>
        <end position="302"/>
    </location>
</feature>
<dbReference type="Proteomes" id="UP000280417">
    <property type="component" value="Unassembled WGS sequence"/>
</dbReference>
<evidence type="ECO:0000259" key="1">
    <source>
        <dbReference type="Pfam" id="PF16363"/>
    </source>
</evidence>
<organism evidence="2 3">
    <name type="scientific">Aerophobetes bacterium</name>
    <dbReference type="NCBI Taxonomy" id="2030807"/>
    <lineage>
        <taxon>Bacteria</taxon>
        <taxon>Candidatus Aerophobota</taxon>
    </lineage>
</organism>
<dbReference type="EMBL" id="QMQA01000028">
    <property type="protein sequence ID" value="RLE14810.1"/>
    <property type="molecule type" value="Genomic_DNA"/>
</dbReference>
<gene>
    <name evidence="2" type="ORF">DRJ04_01670</name>
</gene>
<evidence type="ECO:0000313" key="2">
    <source>
        <dbReference type="EMBL" id="RLE14810.1"/>
    </source>
</evidence>
<dbReference type="PANTHER" id="PTHR43000">
    <property type="entry name" value="DTDP-D-GLUCOSE 4,6-DEHYDRATASE-RELATED"/>
    <property type="match status" value="1"/>
</dbReference>
<dbReference type="Pfam" id="PF16363">
    <property type="entry name" value="GDP_Man_Dehyd"/>
    <property type="match status" value="1"/>
</dbReference>